<dbReference type="EMBL" id="JABCUR010000002">
    <property type="protein sequence ID" value="NMW64380.1"/>
    <property type="molecule type" value="Genomic_DNA"/>
</dbReference>
<dbReference type="RefSeq" id="WP_169769988.1">
    <property type="nucleotide sequence ID" value="NZ_JABCUP010000003.1"/>
</dbReference>
<dbReference type="AlphaFoldDB" id="A0A7Y0U418"/>
<evidence type="ECO:0000313" key="5">
    <source>
        <dbReference type="Proteomes" id="UP001209486"/>
    </source>
</evidence>
<dbReference type="Proteomes" id="UP000578252">
    <property type="component" value="Unassembled WGS sequence"/>
</dbReference>
<comment type="caution">
    <text evidence="3">The sequence shown here is derived from an EMBL/GenBank/DDBJ whole genome shotgun (WGS) entry which is preliminary data.</text>
</comment>
<proteinExistence type="predicted"/>
<dbReference type="SUPFAM" id="SSF50494">
    <property type="entry name" value="Trypsin-like serine proteases"/>
    <property type="match status" value="1"/>
</dbReference>
<reference evidence="2 5" key="1">
    <citation type="submission" date="2019-08" db="EMBL/GenBank/DDBJ databases">
        <title>Comparison of rpoB and gyrB Sequences from Mobiluncus Species and Development of a Multiplex PCR Method for Clinical Detection of Mobiluncus curtisii and Mobiluncus mulieris.</title>
        <authorList>
            <person name="Yang L."/>
            <person name="Shen Y."/>
            <person name="Xu G."/>
            <person name="Shu L.-B."/>
            <person name="Hu J."/>
            <person name="Zhang R."/>
            <person name="Wang Y."/>
            <person name="Zhou H.-W."/>
            <person name="Zhang X."/>
        </authorList>
    </citation>
    <scope>NUCLEOTIDE SEQUENCE [LARGE SCALE GENOMIC DNA]</scope>
    <source>
        <strain evidence="2 5">M26</strain>
    </source>
</reference>
<organism evidence="3 4">
    <name type="scientific">Mobiluncus mulieris</name>
    <dbReference type="NCBI Taxonomy" id="2052"/>
    <lineage>
        <taxon>Bacteria</taxon>
        <taxon>Bacillati</taxon>
        <taxon>Actinomycetota</taxon>
        <taxon>Actinomycetes</taxon>
        <taxon>Actinomycetales</taxon>
        <taxon>Actinomycetaceae</taxon>
        <taxon>Mobiluncus</taxon>
    </lineage>
</organism>
<feature type="chain" id="PRO_5030552908" evidence="1">
    <location>
        <begin position="33"/>
        <end position="428"/>
    </location>
</feature>
<evidence type="ECO:0000313" key="4">
    <source>
        <dbReference type="Proteomes" id="UP000578252"/>
    </source>
</evidence>
<sequence>MLFKKLTKRSKIFALASTTLLIIAASNFTAHATDSEDISKTIDKYSLEKCLVRNNVYPEHIMKKYTSDEKNINEVDKLKSTLYYKNPEKIAPIQIRLNANSNLQNLVIPVINDNVKSIHDFNTVASTVHTINKNNAFSVEVKQIKRNSQLSVAKLCKAFNELTSYSNDDDVMGAYINDVTGKLTVHVSNTNAVKYIKKTYPFTDVKIIRRSGTLSRENAAFPFPGGITAIRGYDSRACTAGYRFTNNGSNHYFMTTAGHCENNGGFFTANTTWSNGGNYLGKSIVNFLGSNQLDVLAIQGTGYSTNILRGTEPLVFPARVLGSLTNPTPGAIVGTSGIISKEQHLIYGGNAGCQRLAMNGQTSQYCNLFYMNPNGSTLYEGDSGGPVFAMTANSTEVYALGTITGYINGSYLATNITAIQYVFNSHVG</sequence>
<reference evidence="3 4" key="2">
    <citation type="submission" date="2020-04" db="EMBL/GenBank/DDBJ databases">
        <title>Antimicrobial susceptibility and clonality of vaginal-derived multi-drug resistant Mobiluncus isolates in China.</title>
        <authorList>
            <person name="Zhang X."/>
        </authorList>
    </citation>
    <scope>NUCLEOTIDE SEQUENCE [LARGE SCALE GENOMIC DNA]</scope>
    <source>
        <strain evidence="3 4">13</strain>
    </source>
</reference>
<keyword evidence="1" id="KW-0732">Signal</keyword>
<name>A0A7Y0U418_9ACTO</name>
<evidence type="ECO:0000313" key="2">
    <source>
        <dbReference type="EMBL" id="MCU9968233.1"/>
    </source>
</evidence>
<dbReference type="InterPro" id="IPR043504">
    <property type="entry name" value="Peptidase_S1_PA_chymotrypsin"/>
</dbReference>
<dbReference type="Proteomes" id="UP001209486">
    <property type="component" value="Unassembled WGS sequence"/>
</dbReference>
<evidence type="ECO:0000313" key="3">
    <source>
        <dbReference type="EMBL" id="NMW64380.1"/>
    </source>
</evidence>
<feature type="signal peptide" evidence="1">
    <location>
        <begin position="1"/>
        <end position="32"/>
    </location>
</feature>
<accession>A0A7Y0U418</accession>
<dbReference type="InterPro" id="IPR009003">
    <property type="entry name" value="Peptidase_S1_PA"/>
</dbReference>
<dbReference type="EMBL" id="VSZY01000002">
    <property type="protein sequence ID" value="MCU9968233.1"/>
    <property type="molecule type" value="Genomic_DNA"/>
</dbReference>
<gene>
    <name evidence="2" type="ORF">FYZ43_02110</name>
    <name evidence="3" type="ORF">HHJ78_02250</name>
</gene>
<evidence type="ECO:0000256" key="1">
    <source>
        <dbReference type="SAM" id="SignalP"/>
    </source>
</evidence>
<dbReference type="Gene3D" id="2.40.10.10">
    <property type="entry name" value="Trypsin-like serine proteases"/>
    <property type="match status" value="2"/>
</dbReference>
<protein>
    <submittedName>
        <fullName evidence="3">Uncharacterized protein</fullName>
    </submittedName>
</protein>